<dbReference type="OrthoDB" id="9779263at2"/>
<dbReference type="InterPro" id="IPR029044">
    <property type="entry name" value="Nucleotide-diphossugar_trans"/>
</dbReference>
<evidence type="ECO:0000313" key="4">
    <source>
        <dbReference type="Proteomes" id="UP000294563"/>
    </source>
</evidence>
<dbReference type="SUPFAM" id="SSF53448">
    <property type="entry name" value="Nucleotide-diphospho-sugar transferases"/>
    <property type="match status" value="1"/>
</dbReference>
<dbReference type="PANTHER" id="PTHR43777">
    <property type="entry name" value="MOLYBDENUM COFACTOR CYTIDYLYLTRANSFERASE"/>
    <property type="match status" value="1"/>
</dbReference>
<dbReference type="GO" id="GO:0016779">
    <property type="term" value="F:nucleotidyltransferase activity"/>
    <property type="evidence" value="ECO:0007669"/>
    <property type="project" value="UniProtKB-KW"/>
</dbReference>
<dbReference type="CDD" id="cd04182">
    <property type="entry name" value="GT_2_like_f"/>
    <property type="match status" value="1"/>
</dbReference>
<proteinExistence type="predicted"/>
<evidence type="ECO:0000313" key="3">
    <source>
        <dbReference type="EMBL" id="TDT77680.1"/>
    </source>
</evidence>
<dbReference type="AlphaFoldDB" id="A0A4R7LTT0"/>
<dbReference type="RefSeq" id="WP_134013312.1">
    <property type="nucleotide sequence ID" value="NZ_SOBH01000001.1"/>
</dbReference>
<keyword evidence="1" id="KW-0460">Magnesium</keyword>
<accession>A0A4R7LTT0</accession>
<evidence type="ECO:0000256" key="1">
    <source>
        <dbReference type="ARBA" id="ARBA00022842"/>
    </source>
</evidence>
<organism evidence="3 4">
    <name type="scientific">Litoreibacter halocynthiae</name>
    <dbReference type="NCBI Taxonomy" id="1242689"/>
    <lineage>
        <taxon>Bacteria</taxon>
        <taxon>Pseudomonadati</taxon>
        <taxon>Pseudomonadota</taxon>
        <taxon>Alphaproteobacteria</taxon>
        <taxon>Rhodobacterales</taxon>
        <taxon>Roseobacteraceae</taxon>
        <taxon>Litoreibacter</taxon>
    </lineage>
</organism>
<gene>
    <name evidence="3" type="ORF">BDE40_0975</name>
</gene>
<dbReference type="Proteomes" id="UP000294563">
    <property type="component" value="Unassembled WGS sequence"/>
</dbReference>
<dbReference type="PANTHER" id="PTHR43777:SF1">
    <property type="entry name" value="MOLYBDENUM COFACTOR CYTIDYLYLTRANSFERASE"/>
    <property type="match status" value="1"/>
</dbReference>
<reference evidence="3 4" key="1">
    <citation type="submission" date="2019-03" db="EMBL/GenBank/DDBJ databases">
        <title>Genomic Encyclopedia of Archaeal and Bacterial Type Strains, Phase II (KMG-II): from individual species to whole genera.</title>
        <authorList>
            <person name="Goeker M."/>
        </authorList>
    </citation>
    <scope>NUCLEOTIDE SEQUENCE [LARGE SCALE GENOMIC DNA]</scope>
    <source>
        <strain evidence="3 4">DSM 29467</strain>
    </source>
</reference>
<evidence type="ECO:0000259" key="2">
    <source>
        <dbReference type="Pfam" id="PF12804"/>
    </source>
</evidence>
<protein>
    <submittedName>
        <fullName evidence="3">Molybdenum cofactor cytidylyltransferase</fullName>
    </submittedName>
</protein>
<dbReference type="InterPro" id="IPR025877">
    <property type="entry name" value="MobA-like_NTP_Trfase"/>
</dbReference>
<feature type="domain" description="MobA-like NTP transferase" evidence="2">
    <location>
        <begin position="6"/>
        <end position="166"/>
    </location>
</feature>
<dbReference type="Gene3D" id="3.90.550.10">
    <property type="entry name" value="Spore Coat Polysaccharide Biosynthesis Protein SpsA, Chain A"/>
    <property type="match status" value="1"/>
</dbReference>
<comment type="caution">
    <text evidence="3">The sequence shown here is derived from an EMBL/GenBank/DDBJ whole genome shotgun (WGS) entry which is preliminary data.</text>
</comment>
<name>A0A4R7LTT0_9RHOB</name>
<keyword evidence="4" id="KW-1185">Reference proteome</keyword>
<dbReference type="Pfam" id="PF12804">
    <property type="entry name" value="NTP_transf_3"/>
    <property type="match status" value="1"/>
</dbReference>
<keyword evidence="3" id="KW-0548">Nucleotidyltransferase</keyword>
<keyword evidence="3" id="KW-0808">Transferase</keyword>
<dbReference type="EMBL" id="SOBH01000001">
    <property type="protein sequence ID" value="TDT77680.1"/>
    <property type="molecule type" value="Genomic_DNA"/>
</dbReference>
<sequence>MSIAILLLAGGASSRMGSRDKLMEDVGGIPLIRQRAMTCIASSADQVRAVLPPDKPLRAEALEGLDIDIVYNEGAALGLSHSLRSGLVGIATEAVLIVLADLPDITTADLDKVIKAAKAHPLATILRGADGNGKAGHPVLIRKALFEDLKQLEGDTGAQPVLRQHKSDTVLVPIGTAALRDLDTPEDWKTWRAEQKT</sequence>